<dbReference type="Pfam" id="PF03713">
    <property type="entry name" value="DUF305"/>
    <property type="match status" value="1"/>
</dbReference>
<feature type="region of interest" description="Disordered" evidence="1">
    <location>
        <begin position="21"/>
        <end position="58"/>
    </location>
</feature>
<reference evidence="3 4" key="1">
    <citation type="submission" date="2020-06" db="EMBL/GenBank/DDBJ databases">
        <title>Actinomadura xiongansis sp. nov., isolated from soil of Baiyangdian.</title>
        <authorList>
            <person name="Zhang X."/>
        </authorList>
    </citation>
    <scope>NUCLEOTIDE SEQUENCE [LARGE SCALE GENOMIC DNA]</scope>
    <source>
        <strain evidence="3 4">HBUM206468</strain>
    </source>
</reference>
<keyword evidence="4" id="KW-1185">Reference proteome</keyword>
<dbReference type="InterPro" id="IPR005183">
    <property type="entry name" value="DUF305_CopM-like"/>
</dbReference>
<feature type="domain" description="DUF305" evidence="2">
    <location>
        <begin position="68"/>
        <end position="216"/>
    </location>
</feature>
<evidence type="ECO:0000259" key="2">
    <source>
        <dbReference type="Pfam" id="PF03713"/>
    </source>
</evidence>
<organism evidence="3 4">
    <name type="scientific">Actinomadura alba</name>
    <dbReference type="NCBI Taxonomy" id="406431"/>
    <lineage>
        <taxon>Bacteria</taxon>
        <taxon>Bacillati</taxon>
        <taxon>Actinomycetota</taxon>
        <taxon>Actinomycetes</taxon>
        <taxon>Streptosporangiales</taxon>
        <taxon>Thermomonosporaceae</taxon>
        <taxon>Actinomadura</taxon>
    </lineage>
</organism>
<dbReference type="EMBL" id="JABVEC010000004">
    <property type="protein sequence ID" value="MBC6465481.1"/>
    <property type="molecule type" value="Genomic_DNA"/>
</dbReference>
<dbReference type="Gene3D" id="1.20.1260.10">
    <property type="match status" value="1"/>
</dbReference>
<sequence length="219" mass="22691">MKLAGIGLVVAAFAVAGCSGEETTPRSSPGVVGSGAPVIVPGRPGEPNRTAKPGETVDTGVRAANGADVRFMQRMIPHHEQALEMTALVKDRAVNTQVRALAGRINAAQGPEISAMQSWLRSKGKSTAGSGQGHGAHGGGDAMPGMATPEQMAKLKAASGKEFDKLFLELMIVHHKGAITMANEALGDGADVIVNRMAIDVNTGQGAEIHRMQELLQPM</sequence>
<evidence type="ECO:0000313" key="3">
    <source>
        <dbReference type="EMBL" id="MBC6465481.1"/>
    </source>
</evidence>
<feature type="compositionally biased region" description="Gly residues" evidence="1">
    <location>
        <begin position="130"/>
        <end position="142"/>
    </location>
</feature>
<evidence type="ECO:0000256" key="1">
    <source>
        <dbReference type="SAM" id="MobiDB-lite"/>
    </source>
</evidence>
<dbReference type="PROSITE" id="PS51257">
    <property type="entry name" value="PROKAR_LIPOPROTEIN"/>
    <property type="match status" value="1"/>
</dbReference>
<evidence type="ECO:0000313" key="4">
    <source>
        <dbReference type="Proteomes" id="UP000805614"/>
    </source>
</evidence>
<dbReference type="InterPro" id="IPR012347">
    <property type="entry name" value="Ferritin-like"/>
</dbReference>
<proteinExistence type="predicted"/>
<gene>
    <name evidence="3" type="ORF">HKK74_08235</name>
</gene>
<comment type="caution">
    <text evidence="3">The sequence shown here is derived from an EMBL/GenBank/DDBJ whole genome shotgun (WGS) entry which is preliminary data.</text>
</comment>
<dbReference type="PANTHER" id="PTHR36933:SF1">
    <property type="entry name" value="SLL0788 PROTEIN"/>
    <property type="match status" value="1"/>
</dbReference>
<dbReference type="RefSeq" id="WP_187242472.1">
    <property type="nucleotide sequence ID" value="NZ_BAAAOK010000015.1"/>
</dbReference>
<dbReference type="PANTHER" id="PTHR36933">
    <property type="entry name" value="SLL0788 PROTEIN"/>
    <property type="match status" value="1"/>
</dbReference>
<protein>
    <submittedName>
        <fullName evidence="3">DUF305 domain-containing protein</fullName>
    </submittedName>
</protein>
<feature type="region of interest" description="Disordered" evidence="1">
    <location>
        <begin position="121"/>
        <end position="147"/>
    </location>
</feature>
<name>A0ABR7LKT6_9ACTN</name>
<accession>A0ABR7LKT6</accession>
<dbReference type="Proteomes" id="UP000805614">
    <property type="component" value="Unassembled WGS sequence"/>
</dbReference>